<keyword evidence="1" id="KW-0677">Repeat</keyword>
<evidence type="ECO:0000256" key="1">
    <source>
        <dbReference type="ARBA" id="ARBA00022737"/>
    </source>
</evidence>
<evidence type="ECO:0000313" key="3">
    <source>
        <dbReference type="EMBL" id="BCZ46834.1"/>
    </source>
</evidence>
<dbReference type="RefSeq" id="WP_224033236.1">
    <property type="nucleotide sequence ID" value="NZ_AP024849.1"/>
</dbReference>
<dbReference type="EMBL" id="AP024849">
    <property type="protein sequence ID" value="BCZ46834.1"/>
    <property type="molecule type" value="Genomic_DNA"/>
</dbReference>
<dbReference type="PANTHER" id="PTHR30032:SF1">
    <property type="entry name" value="N-ACETYLMURAMOYL-L-ALANINE AMIDASE LYTC"/>
    <property type="match status" value="1"/>
</dbReference>
<organism evidence="3 4">
    <name type="scientific">Clostridium gelidum</name>
    <dbReference type="NCBI Taxonomy" id="704125"/>
    <lineage>
        <taxon>Bacteria</taxon>
        <taxon>Bacillati</taxon>
        <taxon>Bacillota</taxon>
        <taxon>Clostridia</taxon>
        <taxon>Eubacteriales</taxon>
        <taxon>Clostridiaceae</taxon>
        <taxon>Clostridium</taxon>
    </lineage>
</organism>
<reference evidence="4" key="1">
    <citation type="submission" date="2021-07" db="EMBL/GenBank/DDBJ databases">
        <title>Complete genome sequencing of a Clostridium isolate.</title>
        <authorList>
            <person name="Ueki A."/>
            <person name="Tonouchi A."/>
        </authorList>
    </citation>
    <scope>NUCLEOTIDE SEQUENCE [LARGE SCALE GENOMIC DNA]</scope>
    <source>
        <strain evidence="4">C5S11</strain>
    </source>
</reference>
<dbReference type="Pfam" id="PF01520">
    <property type="entry name" value="Amidase_3"/>
    <property type="match status" value="1"/>
</dbReference>
<keyword evidence="4" id="KW-1185">Reference proteome</keyword>
<evidence type="ECO:0000313" key="4">
    <source>
        <dbReference type="Proteomes" id="UP000824633"/>
    </source>
</evidence>
<sequence length="288" mass="32574">MKIGLRAGHSDNCTGTIGIVDEHEQMKLYYAKIESVLVKYGHTVIDCNSNGSTESEELSEGATKSNNNNVELFVSLHMNSYNGSAHGTEALVSSTSSGAYSYAKNLCTNFNALGFTNRGVKSENYYEMKYVEAPNIIFEICFCDSETDIAIYNKYSFEQLAYRFCNAIDSNIPSNPYSSTSSLKLGWNENSTGWWYCIDITNGYYYKDEWKQISGEWYSFDSRGYARESVWIKDGGKWYWLKDSCAMAKAQWLWIDGECYCFDANGALYVDCTTPDGYIVDETGAWVQ</sequence>
<dbReference type="InterPro" id="IPR002508">
    <property type="entry name" value="MurNAc-LAA_cat"/>
</dbReference>
<dbReference type="SUPFAM" id="SSF69360">
    <property type="entry name" value="Cell wall binding repeat"/>
    <property type="match status" value="1"/>
</dbReference>
<accession>A0ABN6IXJ4</accession>
<protein>
    <recommendedName>
        <fullName evidence="2">MurNAc-LAA domain-containing protein</fullName>
    </recommendedName>
</protein>
<proteinExistence type="predicted"/>
<dbReference type="Gene3D" id="2.10.270.10">
    <property type="entry name" value="Cholin Binding"/>
    <property type="match status" value="1"/>
</dbReference>
<dbReference type="CDD" id="cd02696">
    <property type="entry name" value="MurNAc-LAA"/>
    <property type="match status" value="1"/>
</dbReference>
<dbReference type="SMART" id="SM00646">
    <property type="entry name" value="Ami_3"/>
    <property type="match status" value="1"/>
</dbReference>
<dbReference type="PANTHER" id="PTHR30032">
    <property type="entry name" value="N-ACETYLMURAMOYL-L-ALANINE AMIDASE-RELATED"/>
    <property type="match status" value="1"/>
</dbReference>
<dbReference type="Pfam" id="PF19085">
    <property type="entry name" value="Choline_bind_2"/>
    <property type="match status" value="1"/>
</dbReference>
<dbReference type="InterPro" id="IPR018337">
    <property type="entry name" value="Cell_wall/Cho-bd_repeat"/>
</dbReference>
<evidence type="ECO:0000259" key="2">
    <source>
        <dbReference type="SMART" id="SM00646"/>
    </source>
</evidence>
<feature type="domain" description="MurNAc-LAA" evidence="2">
    <location>
        <begin position="62"/>
        <end position="169"/>
    </location>
</feature>
<name>A0ABN6IXJ4_9CLOT</name>
<dbReference type="Gene3D" id="3.40.630.40">
    <property type="entry name" value="Zn-dependent exopeptidases"/>
    <property type="match status" value="1"/>
</dbReference>
<gene>
    <name evidence="3" type="ORF">psyc5s11_29010</name>
</gene>
<dbReference type="SUPFAM" id="SSF53187">
    <property type="entry name" value="Zn-dependent exopeptidases"/>
    <property type="match status" value="1"/>
</dbReference>
<dbReference type="Proteomes" id="UP000824633">
    <property type="component" value="Chromosome"/>
</dbReference>
<dbReference type="InterPro" id="IPR051922">
    <property type="entry name" value="Bact_Sporulation_Assoc"/>
</dbReference>